<sequence length="134" mass="15719">MFLEAKTSSGNVVYPVNTLEDLEDLKLTLELLIERQKERKKRRIHGRREESHLNPIIDSPYEAYEELVQRNQVHRRNLSSMHPVPLGTRLEPADDIPDIAEEQYEWSPTSAELIERMRRASQHRPHTPVQGETE</sequence>
<evidence type="ECO:0000313" key="1">
    <source>
        <dbReference type="EMBL" id="QJA66609.1"/>
    </source>
</evidence>
<protein>
    <submittedName>
        <fullName evidence="1">Uncharacterized protein</fullName>
    </submittedName>
</protein>
<name>A0A6M3J8Y5_9ZZZZ</name>
<dbReference type="EMBL" id="MT141957">
    <property type="protein sequence ID" value="QJA72515.1"/>
    <property type="molecule type" value="Genomic_DNA"/>
</dbReference>
<accession>A0A6M3J8Y5</accession>
<gene>
    <name evidence="2" type="ORF">MM415A02742_0008</name>
    <name evidence="1" type="ORF">MM415B00342_0071</name>
</gene>
<dbReference type="AlphaFoldDB" id="A0A6M3J8Y5"/>
<organism evidence="1">
    <name type="scientific">viral metagenome</name>
    <dbReference type="NCBI Taxonomy" id="1070528"/>
    <lineage>
        <taxon>unclassified sequences</taxon>
        <taxon>metagenomes</taxon>
        <taxon>organismal metagenomes</taxon>
    </lineage>
</organism>
<evidence type="ECO:0000313" key="2">
    <source>
        <dbReference type="EMBL" id="QJA72515.1"/>
    </source>
</evidence>
<dbReference type="EMBL" id="MT141557">
    <property type="protein sequence ID" value="QJA66609.1"/>
    <property type="molecule type" value="Genomic_DNA"/>
</dbReference>
<proteinExistence type="predicted"/>
<reference evidence="1" key="1">
    <citation type="submission" date="2020-03" db="EMBL/GenBank/DDBJ databases">
        <title>The deep terrestrial virosphere.</title>
        <authorList>
            <person name="Holmfeldt K."/>
            <person name="Nilsson E."/>
            <person name="Simone D."/>
            <person name="Lopez-Fernandez M."/>
            <person name="Wu X."/>
            <person name="de Brujin I."/>
            <person name="Lundin D."/>
            <person name="Andersson A."/>
            <person name="Bertilsson S."/>
            <person name="Dopson M."/>
        </authorList>
    </citation>
    <scope>NUCLEOTIDE SEQUENCE</scope>
    <source>
        <strain evidence="2">MM415A02742</strain>
        <strain evidence="1">MM415B00342</strain>
    </source>
</reference>